<dbReference type="PANTHER" id="PTHR38792:SF3">
    <property type="entry name" value="BNR_ASP-BOX REPEAT DOMAIN PROTEIN (AFU_ORTHOLOGUE AFUA_7G06430)-RELATED"/>
    <property type="match status" value="1"/>
</dbReference>
<dbReference type="PANTHER" id="PTHR38792">
    <property type="entry name" value="BNR/ASP-BOX REPEAT DOMAIN PROTEIN (AFU_ORTHOLOGUE AFUA_7G06430)-RELATED"/>
    <property type="match status" value="1"/>
</dbReference>
<keyword evidence="3" id="KW-1185">Reference proteome</keyword>
<dbReference type="CDD" id="cd15482">
    <property type="entry name" value="Sialidase_non-viral"/>
    <property type="match status" value="1"/>
</dbReference>
<dbReference type="AlphaFoldDB" id="A0A8H7WG79"/>
<organism evidence="2 3">
    <name type="scientific">Cadophora malorum</name>
    <dbReference type="NCBI Taxonomy" id="108018"/>
    <lineage>
        <taxon>Eukaryota</taxon>
        <taxon>Fungi</taxon>
        <taxon>Dikarya</taxon>
        <taxon>Ascomycota</taxon>
        <taxon>Pezizomycotina</taxon>
        <taxon>Leotiomycetes</taxon>
        <taxon>Helotiales</taxon>
        <taxon>Ploettnerulaceae</taxon>
        <taxon>Cadophora</taxon>
    </lineage>
</organism>
<gene>
    <name evidence="2" type="ORF">IFR04_002664</name>
</gene>
<dbReference type="EMBL" id="JAFJYH010000023">
    <property type="protein sequence ID" value="KAG4424260.1"/>
    <property type="molecule type" value="Genomic_DNA"/>
</dbReference>
<evidence type="ECO:0000256" key="1">
    <source>
        <dbReference type="SAM" id="SignalP"/>
    </source>
</evidence>
<dbReference type="Gene3D" id="2.120.10.10">
    <property type="match status" value="1"/>
</dbReference>
<reference evidence="2" key="1">
    <citation type="submission" date="2021-02" db="EMBL/GenBank/DDBJ databases">
        <title>Genome sequence Cadophora malorum strain M34.</title>
        <authorList>
            <person name="Stefanovic E."/>
            <person name="Vu D."/>
            <person name="Scully C."/>
            <person name="Dijksterhuis J."/>
            <person name="Roader J."/>
            <person name="Houbraken J."/>
        </authorList>
    </citation>
    <scope>NUCLEOTIDE SEQUENCE</scope>
    <source>
        <strain evidence="2">M34</strain>
    </source>
</reference>
<evidence type="ECO:0008006" key="4">
    <source>
        <dbReference type="Google" id="ProtNLM"/>
    </source>
</evidence>
<keyword evidence="1" id="KW-0732">Signal</keyword>
<dbReference type="OrthoDB" id="2130735at2759"/>
<feature type="signal peptide" evidence="1">
    <location>
        <begin position="1"/>
        <end position="21"/>
    </location>
</feature>
<accession>A0A8H7WG79</accession>
<proteinExistence type="predicted"/>
<dbReference type="Proteomes" id="UP000664132">
    <property type="component" value="Unassembled WGS sequence"/>
</dbReference>
<evidence type="ECO:0000313" key="3">
    <source>
        <dbReference type="Proteomes" id="UP000664132"/>
    </source>
</evidence>
<evidence type="ECO:0000313" key="2">
    <source>
        <dbReference type="EMBL" id="KAG4424260.1"/>
    </source>
</evidence>
<feature type="chain" id="PRO_5034618339" description="Glycoside hydrolase family 93 protein" evidence="1">
    <location>
        <begin position="22"/>
        <end position="239"/>
    </location>
</feature>
<protein>
    <recommendedName>
        <fullName evidence="4">Glycoside hydrolase family 93 protein</fullName>
    </recommendedName>
</protein>
<comment type="caution">
    <text evidence="2">The sequence shown here is derived from an EMBL/GenBank/DDBJ whole genome shotgun (WGS) entry which is preliminary data.</text>
</comment>
<sequence length="239" mass="26182">MLTKILCSWALFCTFIGLSSAVPSAVQSRAAPAAFSTFTRNPVYYPLQNAPLWRVAYARALQLSDKSLILTWEDYPYGESATNLDAFKILRSTDGGATWANLSQVADTQNGWGMRFQPHMYTLTGTYGSFPAGTLLIAGVSTPLSLEGGVYIDVYASQDSGKTWTFASHIAYGKGPETVTTGDAAIWEPFFLEYNGKLYVYFSDQRDSAHSQKLSLSYTSDLKKWSASSDVVAYSDVNA</sequence>
<dbReference type="SUPFAM" id="SSF50939">
    <property type="entry name" value="Sialidases"/>
    <property type="match status" value="1"/>
</dbReference>
<dbReference type="InterPro" id="IPR036278">
    <property type="entry name" value="Sialidase_sf"/>
</dbReference>
<name>A0A8H7WG79_9HELO</name>